<proteinExistence type="predicted"/>
<reference evidence="3 4" key="1">
    <citation type="journal article" date="2010" name="Science">
        <title>Genomic comparison of the ants Camponotus floridanus and Harpegnathos saltator.</title>
        <authorList>
            <person name="Bonasio R."/>
            <person name="Zhang G."/>
            <person name="Ye C."/>
            <person name="Mutti N.S."/>
            <person name="Fang X."/>
            <person name="Qin N."/>
            <person name="Donahue G."/>
            <person name="Yang P."/>
            <person name="Li Q."/>
            <person name="Li C."/>
            <person name="Zhang P."/>
            <person name="Huang Z."/>
            <person name="Berger S.L."/>
            <person name="Reinberg D."/>
            <person name="Wang J."/>
            <person name="Liebig J."/>
        </authorList>
    </citation>
    <scope>NUCLEOTIDE SEQUENCE [LARGE SCALE GENOMIC DNA]</scope>
    <source>
        <strain evidence="4">C129</strain>
    </source>
</reference>
<sequence>MERFSIFFVLCSLAILVASASTSSSTTTETSRSNGYDTRNIIEKPQANILKSKSVKNNSECSLVSQSNMKGAVQIGEQPATLYLNKISNATTIPTVSLSDNYTKDVKRIENREDDASPSNHKNRSDDILDLSNIILARLTRQAEKSNTGSSNPSSVENIAESDIESENIGSSRERSNLEGDLNVAEDRYRFQYPYWNRGQFANQRYRANDRREPFPNYLKYPVFPGK</sequence>
<name>E2A119_CAMFO</name>
<dbReference type="OrthoDB" id="7551018at2759"/>
<evidence type="ECO:0000256" key="2">
    <source>
        <dbReference type="SAM" id="SignalP"/>
    </source>
</evidence>
<organism evidence="4">
    <name type="scientific">Camponotus floridanus</name>
    <name type="common">Florida carpenter ant</name>
    <dbReference type="NCBI Taxonomy" id="104421"/>
    <lineage>
        <taxon>Eukaryota</taxon>
        <taxon>Metazoa</taxon>
        <taxon>Ecdysozoa</taxon>
        <taxon>Arthropoda</taxon>
        <taxon>Hexapoda</taxon>
        <taxon>Insecta</taxon>
        <taxon>Pterygota</taxon>
        <taxon>Neoptera</taxon>
        <taxon>Endopterygota</taxon>
        <taxon>Hymenoptera</taxon>
        <taxon>Apocrita</taxon>
        <taxon>Aculeata</taxon>
        <taxon>Formicoidea</taxon>
        <taxon>Formicidae</taxon>
        <taxon>Formicinae</taxon>
        <taxon>Camponotus</taxon>
    </lineage>
</organism>
<protein>
    <submittedName>
        <fullName evidence="3">Uncharacterized protein</fullName>
    </submittedName>
</protein>
<feature type="signal peptide" evidence="2">
    <location>
        <begin position="1"/>
        <end position="20"/>
    </location>
</feature>
<dbReference type="InParanoid" id="E2A119"/>
<keyword evidence="2" id="KW-0732">Signal</keyword>
<dbReference type="OMA" id="NDRREPY"/>
<dbReference type="EMBL" id="GL435638">
    <property type="protein sequence ID" value="EFN72872.1"/>
    <property type="molecule type" value="Genomic_DNA"/>
</dbReference>
<evidence type="ECO:0000313" key="3">
    <source>
        <dbReference type="EMBL" id="EFN72872.1"/>
    </source>
</evidence>
<keyword evidence="4" id="KW-1185">Reference proteome</keyword>
<accession>E2A119</accession>
<evidence type="ECO:0000256" key="1">
    <source>
        <dbReference type="SAM" id="MobiDB-lite"/>
    </source>
</evidence>
<feature type="chain" id="PRO_5003156341" evidence="2">
    <location>
        <begin position="21"/>
        <end position="227"/>
    </location>
</feature>
<evidence type="ECO:0000313" key="4">
    <source>
        <dbReference type="Proteomes" id="UP000000311"/>
    </source>
</evidence>
<dbReference type="Proteomes" id="UP000000311">
    <property type="component" value="Unassembled WGS sequence"/>
</dbReference>
<dbReference type="AlphaFoldDB" id="E2A119"/>
<feature type="compositionally biased region" description="Polar residues" evidence="1">
    <location>
        <begin position="145"/>
        <end position="157"/>
    </location>
</feature>
<feature type="region of interest" description="Disordered" evidence="1">
    <location>
        <begin position="142"/>
        <end position="177"/>
    </location>
</feature>
<gene>
    <name evidence="3" type="ORF">EAG_06533</name>
</gene>